<sequence length="106" mass="11985">MVIRIFLLLLVLNSLAFVVKADAAERTEYREDAYDNRYAAQDAMPDDLQQDDVEAAVEVGSRLLQWRFSSNDDDGKRYASESLRADHGLALIDEGDGACLNLKWNF</sequence>
<protein>
    <submittedName>
        <fullName evidence="2">Uncharacterized protein</fullName>
    </submittedName>
</protein>
<keyword evidence="1" id="KW-0732">Signal</keyword>
<evidence type="ECO:0000313" key="3">
    <source>
        <dbReference type="Proteomes" id="UP000313645"/>
    </source>
</evidence>
<accession>A0ABY1ZI55</accession>
<dbReference type="EMBL" id="SJDL01000037">
    <property type="protein sequence ID" value="TBW49969.1"/>
    <property type="molecule type" value="Genomic_DNA"/>
</dbReference>
<reference evidence="2 3" key="1">
    <citation type="submission" date="2019-02" db="EMBL/GenBank/DDBJ databases">
        <title>Marinobacter halodurans sp. nov., a marine bacterium isolated from sea tidal flat.</title>
        <authorList>
            <person name="Yoo Y."/>
            <person name="Lee D.W."/>
            <person name="Kim B.S."/>
            <person name="Kim J.-J."/>
        </authorList>
    </citation>
    <scope>NUCLEOTIDE SEQUENCE [LARGE SCALE GENOMIC DNA]</scope>
    <source>
        <strain evidence="2 3">YJ-S3-2</strain>
    </source>
</reference>
<feature type="signal peptide" evidence="1">
    <location>
        <begin position="1"/>
        <end position="23"/>
    </location>
</feature>
<gene>
    <name evidence="2" type="ORF">EZI54_18760</name>
</gene>
<name>A0ABY1ZI55_9GAMM</name>
<organism evidence="2 3">
    <name type="scientific">Marinobacter halodurans</name>
    <dbReference type="NCBI Taxonomy" id="2528979"/>
    <lineage>
        <taxon>Bacteria</taxon>
        <taxon>Pseudomonadati</taxon>
        <taxon>Pseudomonadota</taxon>
        <taxon>Gammaproteobacteria</taxon>
        <taxon>Pseudomonadales</taxon>
        <taxon>Marinobacteraceae</taxon>
        <taxon>Marinobacter</taxon>
    </lineage>
</organism>
<dbReference type="RefSeq" id="WP_131483418.1">
    <property type="nucleotide sequence ID" value="NZ_SJDL01000037.1"/>
</dbReference>
<dbReference type="Proteomes" id="UP000313645">
    <property type="component" value="Unassembled WGS sequence"/>
</dbReference>
<comment type="caution">
    <text evidence="2">The sequence shown here is derived from an EMBL/GenBank/DDBJ whole genome shotgun (WGS) entry which is preliminary data.</text>
</comment>
<proteinExistence type="predicted"/>
<evidence type="ECO:0000313" key="2">
    <source>
        <dbReference type="EMBL" id="TBW49969.1"/>
    </source>
</evidence>
<evidence type="ECO:0000256" key="1">
    <source>
        <dbReference type="SAM" id="SignalP"/>
    </source>
</evidence>
<feature type="chain" id="PRO_5046917970" evidence="1">
    <location>
        <begin position="24"/>
        <end position="106"/>
    </location>
</feature>
<keyword evidence="3" id="KW-1185">Reference proteome</keyword>